<feature type="coiled-coil region" evidence="1">
    <location>
        <begin position="191"/>
        <end position="228"/>
    </location>
</feature>
<evidence type="ECO:0000256" key="1">
    <source>
        <dbReference type="SAM" id="Coils"/>
    </source>
</evidence>
<evidence type="ECO:0008006" key="4">
    <source>
        <dbReference type="Google" id="ProtNLM"/>
    </source>
</evidence>
<dbReference type="RefSeq" id="WP_065620703.1">
    <property type="nucleotide sequence ID" value="NZ_LYOZ01000016.1"/>
</dbReference>
<organism evidence="2 3">
    <name type="scientific">Legionella jamestowniensis</name>
    <dbReference type="NCBI Taxonomy" id="455"/>
    <lineage>
        <taxon>Bacteria</taxon>
        <taxon>Pseudomonadati</taxon>
        <taxon>Pseudomonadota</taxon>
        <taxon>Gammaproteobacteria</taxon>
        <taxon>Legionellales</taxon>
        <taxon>Legionellaceae</taxon>
        <taxon>Legionella</taxon>
    </lineage>
</organism>
<evidence type="ECO:0000313" key="3">
    <source>
        <dbReference type="Proteomes" id="UP000093336"/>
    </source>
</evidence>
<comment type="caution">
    <text evidence="2">The sequence shown here is derived from an EMBL/GenBank/DDBJ whole genome shotgun (WGS) entry which is preliminary data.</text>
</comment>
<keyword evidence="1" id="KW-0175">Coiled coil</keyword>
<dbReference type="Proteomes" id="UP000093336">
    <property type="component" value="Unassembled WGS sequence"/>
</dbReference>
<dbReference type="EMBL" id="LYOZ01000016">
    <property type="protein sequence ID" value="OCH98313.1"/>
    <property type="molecule type" value="Genomic_DNA"/>
</dbReference>
<keyword evidence="3" id="KW-1185">Reference proteome</keyword>
<protein>
    <recommendedName>
        <fullName evidence="4">Chromosome partition protein Smc</fullName>
    </recommendedName>
</protein>
<gene>
    <name evidence="2" type="ORF">A8135_12210</name>
</gene>
<proteinExistence type="predicted"/>
<sequence length="509" mass="57975">MYIKFVSDVLEMIEVNVWMPTTKFFGKRIKSALGSFFSATFNENAGHVNFVLTVPEETSAFQKLEANHYELNVVKSMALIGQSSPERSVLGFSPAGTLKFWQPKQVRINSVTHSFWPATQSKKSVLEDILHLMHLAPRATGVPSEIASHEEDMKREASVKDNLDIKHHVHLGFNGKKKHVLSSLQKRKINNQELATKVNDLEVALEEKEKLQQKLQDLTSRKENLSGQIVNMKQPEAIEQQSELTAEYKKLQQQESFLLRKLSYLEKMENFDEKTVHEHLEVHERLFTLRQQKSAIELEIEATDQFLQTANEQYQSDLQNLQTNLQILMLEINRLQDKLKTLEEDIIQGQTISKVAGLKALHKMNVDALHRKTMHQQKNNTTEGKPAEHTVKLPTTDSGLPFCVDEELVLEAMQAEQKKNYSFIHANCAASAKRCLLAGIMHIKNELIANAGFSENDFIIHTPETCKSMRAWMKKLENGLEVLNFPQNSLDRATDESISSSSVASFELQ</sequence>
<reference evidence="2 3" key="1">
    <citation type="submission" date="2016-05" db="EMBL/GenBank/DDBJ databases">
        <authorList>
            <person name="Prochazka B."/>
            <person name="Indra A."/>
            <person name="Hasenberger P."/>
            <person name="Blaschitz M."/>
            <person name="Wagner L."/>
            <person name="Wewalka G."/>
            <person name="Sorschag S."/>
            <person name="Schmid D."/>
            <person name="Ruppitsch W."/>
        </authorList>
    </citation>
    <scope>NUCLEOTIDE SEQUENCE [LARGE SCALE GENOMIC DNA]</scope>
    <source>
        <strain evidence="2 3">974010_12</strain>
    </source>
</reference>
<name>A0ABX2XUK1_9GAMM</name>
<feature type="coiled-coil region" evidence="1">
    <location>
        <begin position="304"/>
        <end position="352"/>
    </location>
</feature>
<accession>A0ABX2XUK1</accession>
<evidence type="ECO:0000313" key="2">
    <source>
        <dbReference type="EMBL" id="OCH98313.1"/>
    </source>
</evidence>